<name>A0AAV9R1E3_9TELE</name>
<evidence type="ECO:0000313" key="3">
    <source>
        <dbReference type="Proteomes" id="UP001311232"/>
    </source>
</evidence>
<dbReference type="EMBL" id="JAHHUM010002598">
    <property type="protein sequence ID" value="KAK5602928.1"/>
    <property type="molecule type" value="Genomic_DNA"/>
</dbReference>
<organism evidence="2 3">
    <name type="scientific">Crenichthys baileyi</name>
    <name type="common">White River springfish</name>
    <dbReference type="NCBI Taxonomy" id="28760"/>
    <lineage>
        <taxon>Eukaryota</taxon>
        <taxon>Metazoa</taxon>
        <taxon>Chordata</taxon>
        <taxon>Craniata</taxon>
        <taxon>Vertebrata</taxon>
        <taxon>Euteleostomi</taxon>
        <taxon>Actinopterygii</taxon>
        <taxon>Neopterygii</taxon>
        <taxon>Teleostei</taxon>
        <taxon>Neoteleostei</taxon>
        <taxon>Acanthomorphata</taxon>
        <taxon>Ovalentaria</taxon>
        <taxon>Atherinomorphae</taxon>
        <taxon>Cyprinodontiformes</taxon>
        <taxon>Goodeidae</taxon>
        <taxon>Crenichthys</taxon>
    </lineage>
</organism>
<evidence type="ECO:0000256" key="1">
    <source>
        <dbReference type="SAM" id="MobiDB-lite"/>
    </source>
</evidence>
<dbReference type="AlphaFoldDB" id="A0AAV9R1E3"/>
<accession>A0AAV9R1E3</accession>
<comment type="caution">
    <text evidence="2">The sequence shown here is derived from an EMBL/GenBank/DDBJ whole genome shotgun (WGS) entry which is preliminary data.</text>
</comment>
<sequence>MTPSCVSAPTNQRQVCIPPQPITVQGFAFKDLHPWISLLSRRTSILLLSINEIVLPATRLPPPHHPAVSVSSFSSERSSGTPGFHILYSASLGVRLQLCHVSTSSSPLCRRSTCSLAPPTDIHPRNARPGSSLKQSANSSSANSSCWLPAPVSSRTGTVSPFFTATSFSRLTRFSFYGL</sequence>
<evidence type="ECO:0000313" key="2">
    <source>
        <dbReference type="EMBL" id="KAK5602928.1"/>
    </source>
</evidence>
<protein>
    <submittedName>
        <fullName evidence="2">Uncharacterized protein</fullName>
    </submittedName>
</protein>
<feature type="region of interest" description="Disordered" evidence="1">
    <location>
        <begin position="119"/>
        <end position="138"/>
    </location>
</feature>
<gene>
    <name evidence="2" type="ORF">CRENBAI_019539</name>
</gene>
<reference evidence="2 3" key="1">
    <citation type="submission" date="2021-06" db="EMBL/GenBank/DDBJ databases">
        <authorList>
            <person name="Palmer J.M."/>
        </authorList>
    </citation>
    <scope>NUCLEOTIDE SEQUENCE [LARGE SCALE GENOMIC DNA]</scope>
    <source>
        <strain evidence="2 3">MEX-2019</strain>
        <tissue evidence="2">Muscle</tissue>
    </source>
</reference>
<keyword evidence="3" id="KW-1185">Reference proteome</keyword>
<dbReference type="Proteomes" id="UP001311232">
    <property type="component" value="Unassembled WGS sequence"/>
</dbReference>
<proteinExistence type="predicted"/>